<dbReference type="RefSeq" id="WP_055176131.1">
    <property type="nucleotide sequence ID" value="NZ_JAUSQY010000001.1"/>
</dbReference>
<feature type="transmembrane region" description="Helical" evidence="6">
    <location>
        <begin position="46"/>
        <end position="67"/>
    </location>
</feature>
<feature type="transmembrane region" description="Helical" evidence="6">
    <location>
        <begin position="304"/>
        <end position="322"/>
    </location>
</feature>
<dbReference type="AlphaFoldDB" id="A0A0Q1E4B3"/>
<comment type="caution">
    <text evidence="7">The sequence shown here is derived from an EMBL/GenBank/DDBJ whole genome shotgun (WGS) entry which is preliminary data.</text>
</comment>
<feature type="transmembrane region" description="Helical" evidence="6">
    <location>
        <begin position="158"/>
        <end position="175"/>
    </location>
</feature>
<dbReference type="GO" id="GO:0016020">
    <property type="term" value="C:membrane"/>
    <property type="evidence" value="ECO:0007669"/>
    <property type="project" value="UniProtKB-SubCell"/>
</dbReference>
<comment type="similarity">
    <text evidence="6">Belongs to the inorganic phosphate transporter (PiT) (TC 2.A.20) family.</text>
</comment>
<dbReference type="Pfam" id="PF01384">
    <property type="entry name" value="PHO4"/>
    <property type="match status" value="1"/>
</dbReference>
<keyword evidence="4 6" id="KW-1133">Transmembrane helix</keyword>
<feature type="transmembrane region" description="Helical" evidence="6">
    <location>
        <begin position="88"/>
        <end position="107"/>
    </location>
</feature>
<dbReference type="OrthoDB" id="9779554at2"/>
<gene>
    <name evidence="7" type="primary">cysP</name>
    <name evidence="7" type="ORF">Clow_00673</name>
</gene>
<dbReference type="STRING" id="1544413.Clow_00673"/>
<evidence type="ECO:0000256" key="4">
    <source>
        <dbReference type="ARBA" id="ARBA00022989"/>
    </source>
</evidence>
<feature type="transmembrane region" description="Helical" evidence="6">
    <location>
        <begin position="461"/>
        <end position="493"/>
    </location>
</feature>
<dbReference type="GO" id="GO:0005315">
    <property type="term" value="F:phosphate transmembrane transporter activity"/>
    <property type="evidence" value="ECO:0007669"/>
    <property type="project" value="InterPro"/>
</dbReference>
<keyword evidence="3 6" id="KW-0812">Transmembrane</keyword>
<accession>A0A0Q1E4B3</accession>
<feature type="transmembrane region" description="Helical" evidence="6">
    <location>
        <begin position="127"/>
        <end position="146"/>
    </location>
</feature>
<reference evidence="7 8" key="1">
    <citation type="submission" date="2015-10" db="EMBL/GenBank/DDBJ databases">
        <title>Corynebacteirum lowii and Corynebacterium oculi species nova, derived from human clinical disease and and emended description of Corynebacterium mastiditis.</title>
        <authorList>
            <person name="Bernard K."/>
            <person name="Pacheco A.L."/>
            <person name="Mcdougall C."/>
            <person name="Burtx T."/>
            <person name="Weibe D."/>
            <person name="Tyler S."/>
            <person name="Olson A.B."/>
            <person name="Cnockaert M."/>
            <person name="Eguchi H."/>
            <person name="Kuwahara T."/>
            <person name="Nakayama-Imaohji H."/>
            <person name="Boudewijins M."/>
            <person name="Van Hoecke F."/>
            <person name="Bernier A.-M."/>
            <person name="Vandamme P."/>
        </authorList>
    </citation>
    <scope>NUCLEOTIDE SEQUENCE [LARGE SCALE GENOMIC DNA]</scope>
    <source>
        <strain evidence="7 8">NML 130206</strain>
    </source>
</reference>
<dbReference type="Proteomes" id="UP000050488">
    <property type="component" value="Unassembled WGS sequence"/>
</dbReference>
<keyword evidence="6" id="KW-0592">Phosphate transport</keyword>
<feature type="transmembrane region" description="Helical" evidence="6">
    <location>
        <begin position="505"/>
        <end position="531"/>
    </location>
</feature>
<feature type="transmembrane region" description="Helical" evidence="6">
    <location>
        <begin position="368"/>
        <end position="386"/>
    </location>
</feature>
<feature type="transmembrane region" description="Helical" evidence="6">
    <location>
        <begin position="421"/>
        <end position="441"/>
    </location>
</feature>
<feature type="transmembrane region" description="Helical" evidence="6">
    <location>
        <begin position="187"/>
        <end position="209"/>
    </location>
</feature>
<dbReference type="EMBL" id="LKEV01000001">
    <property type="protein sequence ID" value="KQB87613.1"/>
    <property type="molecule type" value="Genomic_DNA"/>
</dbReference>
<proteinExistence type="inferred from homology"/>
<keyword evidence="8" id="KW-1185">Reference proteome</keyword>
<evidence type="ECO:0000256" key="1">
    <source>
        <dbReference type="ARBA" id="ARBA00004141"/>
    </source>
</evidence>
<comment type="subcellular location">
    <subcellularLocation>
        <location evidence="1 6">Membrane</location>
        <topology evidence="1 6">Multi-pass membrane protein</topology>
    </subcellularLocation>
</comment>
<evidence type="ECO:0000256" key="5">
    <source>
        <dbReference type="ARBA" id="ARBA00023136"/>
    </source>
</evidence>
<feature type="transmembrane region" description="Helical" evidence="6">
    <location>
        <begin position="21"/>
        <end position="40"/>
    </location>
</feature>
<organism evidence="7 8">
    <name type="scientific">Corynebacterium lowii</name>
    <dbReference type="NCBI Taxonomy" id="1544413"/>
    <lineage>
        <taxon>Bacteria</taxon>
        <taxon>Bacillati</taxon>
        <taxon>Actinomycetota</taxon>
        <taxon>Actinomycetes</taxon>
        <taxon>Mycobacteriales</taxon>
        <taxon>Corynebacteriaceae</taxon>
        <taxon>Corynebacterium</taxon>
    </lineage>
</organism>
<sequence>MSEAAAPQSAQTATGDKWWHLSFGLLLAVTFGTFVLWAIGEVDQSIHYGVLILTIVFGFFMAFNIGGNDVANSFGTSVGAGTLTMKQALMIAAVFEVGGAILAGGDVTETVRSGIVDLDSTGMEPMTFVYIMMSSLLGAALWLLVATRMGWPVSTTHSIVGGIVGAALCVGFRDHSGGWEMVQWDQIGQIVISWFLSPVLGGVAAYFLFGTIKRGILVYNEEADRKLRAIKQERFELKNRHKESFERLSEIQQISYTNAMARDAVTTQRGNYTRDDLESDYYRELYDIEAKADDVEAHRALERWVPLLAAFGAIIITAMMLFKGLKNLHLNIDNVGNFLIMGMIGAAVWMAVFIFARTLKRQDLDKSTFLLFSWLQVFTAAAFAFSHGSNDIANAVGPFAAVLDVLKTGEINSKAEVPPALLLACGIALVCGLWFIGRTVIVTVGSGLTKMHPASGFSAELAAAAVVMGASLLGLPVSSTHILIGAVLGVGIVNRAANWNLMKPIALAWVITIPAAAGVGAVSVVILQAIFG</sequence>
<keyword evidence="5 6" id="KW-0472">Membrane</keyword>
<dbReference type="PATRIC" id="fig|1544413.3.peg.680"/>
<evidence type="ECO:0000256" key="3">
    <source>
        <dbReference type="ARBA" id="ARBA00022692"/>
    </source>
</evidence>
<protein>
    <recommendedName>
        <fullName evidence="6">Phosphate transporter</fullName>
    </recommendedName>
</protein>
<evidence type="ECO:0000313" key="8">
    <source>
        <dbReference type="Proteomes" id="UP000050488"/>
    </source>
</evidence>
<evidence type="ECO:0000256" key="6">
    <source>
        <dbReference type="RuleBase" id="RU363058"/>
    </source>
</evidence>
<keyword evidence="2 6" id="KW-0813">Transport</keyword>
<dbReference type="PANTHER" id="PTHR11101">
    <property type="entry name" value="PHOSPHATE TRANSPORTER"/>
    <property type="match status" value="1"/>
</dbReference>
<dbReference type="PANTHER" id="PTHR11101:SF80">
    <property type="entry name" value="PHOSPHATE TRANSPORTER"/>
    <property type="match status" value="1"/>
</dbReference>
<dbReference type="GO" id="GO:0035435">
    <property type="term" value="P:phosphate ion transmembrane transport"/>
    <property type="evidence" value="ECO:0007669"/>
    <property type="project" value="TreeGrafter"/>
</dbReference>
<feature type="transmembrane region" description="Helical" evidence="6">
    <location>
        <begin position="334"/>
        <end position="356"/>
    </location>
</feature>
<evidence type="ECO:0000313" key="7">
    <source>
        <dbReference type="EMBL" id="KQB87613.1"/>
    </source>
</evidence>
<name>A0A0Q1E4B3_9CORY</name>
<evidence type="ECO:0000256" key="2">
    <source>
        <dbReference type="ARBA" id="ARBA00022448"/>
    </source>
</evidence>
<dbReference type="InterPro" id="IPR001204">
    <property type="entry name" value="Phos_transporter"/>
</dbReference>